<keyword evidence="4" id="KW-0234">DNA repair</keyword>
<keyword evidence="2" id="KW-0227">DNA damage</keyword>
<evidence type="ECO:0000256" key="3">
    <source>
        <dbReference type="ARBA" id="ARBA00023125"/>
    </source>
</evidence>
<proteinExistence type="inferred from homology"/>
<evidence type="ECO:0000256" key="4">
    <source>
        <dbReference type="ARBA" id="ARBA00023204"/>
    </source>
</evidence>
<evidence type="ECO:0000313" key="9">
    <source>
        <dbReference type="EMBL" id="CAH0552694.1"/>
    </source>
</evidence>
<dbReference type="PANTHER" id="PTHR32235">
    <property type="entry name" value="NON-HOMOLOGOUS END-JOINING FACTOR 1"/>
    <property type="match status" value="1"/>
</dbReference>
<keyword evidence="10" id="KW-1185">Reference proteome</keyword>
<comment type="similarity">
    <text evidence="6">Belongs to the XRCC4-XLF family. XLF subfamily.</text>
</comment>
<dbReference type="Gene3D" id="2.170.210.10">
    <property type="entry name" value="DNA double-strand break repair and VJ recombination XRCC4, N-terminal"/>
    <property type="match status" value="1"/>
</dbReference>
<dbReference type="InterPro" id="IPR038051">
    <property type="entry name" value="XRCC4-like_N_sf"/>
</dbReference>
<dbReference type="InterPro" id="IPR015381">
    <property type="entry name" value="XLF-like_N"/>
</dbReference>
<dbReference type="Pfam" id="PF09302">
    <property type="entry name" value="XLF"/>
    <property type="match status" value="1"/>
</dbReference>
<evidence type="ECO:0000256" key="2">
    <source>
        <dbReference type="ARBA" id="ARBA00022763"/>
    </source>
</evidence>
<evidence type="ECO:0000256" key="5">
    <source>
        <dbReference type="ARBA" id="ARBA00023242"/>
    </source>
</evidence>
<evidence type="ECO:0000259" key="8">
    <source>
        <dbReference type="Pfam" id="PF09302"/>
    </source>
</evidence>
<dbReference type="Gene3D" id="1.10.287.450">
    <property type="entry name" value="Helix hairpin bin"/>
    <property type="match status" value="1"/>
</dbReference>
<accession>A0A9P0FG44</accession>
<name>A0A9P0FG44_BRAAE</name>
<evidence type="ECO:0000256" key="1">
    <source>
        <dbReference type="ARBA" id="ARBA00004123"/>
    </source>
</evidence>
<sequence>MWKTFSWQDEVFMVNMENVEDQMHTSVTNLKTIWFKIFTIEEMSKKFIECNPRIEKTDDKKLLDLILKLLNNLETSTIECKYLKESLSLTIETKLSDVDINYKFEFILDIGDNKMVSCFLHNNKFHFCVKFTEKVTYPMITTIKYLEDQNKLITNLLEKKDREIEEYKIEYGNISRHDLVTEKYTPFNNDNQKILLNTFGQSKKFWTNFINKCTHSNIEVNEIKTEPEPKKKKLKIFNKSKKTKGLNFH</sequence>
<dbReference type="GO" id="GO:0006303">
    <property type="term" value="P:double-strand break repair via nonhomologous end joining"/>
    <property type="evidence" value="ECO:0007669"/>
    <property type="project" value="UniProtKB-ARBA"/>
</dbReference>
<feature type="domain" description="XLF-like N-terminal" evidence="8">
    <location>
        <begin position="1"/>
        <end position="106"/>
    </location>
</feature>
<dbReference type="Proteomes" id="UP001154078">
    <property type="component" value="Chromosome 3"/>
</dbReference>
<dbReference type="EMBL" id="OV121134">
    <property type="protein sequence ID" value="CAH0552694.1"/>
    <property type="molecule type" value="Genomic_DNA"/>
</dbReference>
<keyword evidence="5" id="KW-0539">Nucleus</keyword>
<evidence type="ECO:0000313" key="10">
    <source>
        <dbReference type="Proteomes" id="UP001154078"/>
    </source>
</evidence>
<keyword evidence="3" id="KW-0238">DNA-binding</keyword>
<dbReference type="AlphaFoldDB" id="A0A9P0FG44"/>
<dbReference type="PANTHER" id="PTHR32235:SF1">
    <property type="entry name" value="NON-HOMOLOGOUS END-JOINING FACTOR 1"/>
    <property type="match status" value="1"/>
</dbReference>
<dbReference type="InterPro" id="IPR052287">
    <property type="entry name" value="NHEJ_factor"/>
</dbReference>
<evidence type="ECO:0000256" key="6">
    <source>
        <dbReference type="ARBA" id="ARBA00025747"/>
    </source>
</evidence>
<reference evidence="9" key="1">
    <citation type="submission" date="2021-12" db="EMBL/GenBank/DDBJ databases">
        <authorList>
            <person name="King R."/>
        </authorList>
    </citation>
    <scope>NUCLEOTIDE SEQUENCE</scope>
</reference>
<dbReference type="GO" id="GO:0032807">
    <property type="term" value="C:DNA ligase IV complex"/>
    <property type="evidence" value="ECO:0007669"/>
    <property type="project" value="TreeGrafter"/>
</dbReference>
<dbReference type="OrthoDB" id="2155935at2759"/>
<dbReference type="GO" id="GO:0045027">
    <property type="term" value="F:DNA end binding"/>
    <property type="evidence" value="ECO:0007669"/>
    <property type="project" value="TreeGrafter"/>
</dbReference>
<organism evidence="9 10">
    <name type="scientific">Brassicogethes aeneus</name>
    <name type="common">Rape pollen beetle</name>
    <name type="synonym">Meligethes aeneus</name>
    <dbReference type="NCBI Taxonomy" id="1431903"/>
    <lineage>
        <taxon>Eukaryota</taxon>
        <taxon>Metazoa</taxon>
        <taxon>Ecdysozoa</taxon>
        <taxon>Arthropoda</taxon>
        <taxon>Hexapoda</taxon>
        <taxon>Insecta</taxon>
        <taxon>Pterygota</taxon>
        <taxon>Neoptera</taxon>
        <taxon>Endopterygota</taxon>
        <taxon>Coleoptera</taxon>
        <taxon>Polyphaga</taxon>
        <taxon>Cucujiformia</taxon>
        <taxon>Nitidulidae</taxon>
        <taxon>Meligethinae</taxon>
        <taxon>Brassicogethes</taxon>
    </lineage>
</organism>
<protein>
    <recommendedName>
        <fullName evidence="7">Non-homologous end-joining factor 1</fullName>
    </recommendedName>
</protein>
<evidence type="ECO:0000256" key="7">
    <source>
        <dbReference type="ARBA" id="ARBA00044529"/>
    </source>
</evidence>
<comment type="subcellular location">
    <subcellularLocation>
        <location evidence="1">Nucleus</location>
    </subcellularLocation>
</comment>
<gene>
    <name evidence="9" type="ORF">MELIAE_LOCUS4857</name>
</gene>